<dbReference type="RefSeq" id="WP_058479126.1">
    <property type="nucleotide sequence ID" value="NZ_CAAAIQ010000003.1"/>
</dbReference>
<reference evidence="2 3" key="1">
    <citation type="submission" date="2015-11" db="EMBL/GenBank/DDBJ databases">
        <title>Genomic analysis of 38 Legionella species identifies large and diverse effector repertoires.</title>
        <authorList>
            <person name="Burstein D."/>
            <person name="Amaro F."/>
            <person name="Zusman T."/>
            <person name="Lifshitz Z."/>
            <person name="Cohen O."/>
            <person name="Gilbert J.A."/>
            <person name="Pupko T."/>
            <person name="Shuman H.A."/>
            <person name="Segal G."/>
        </authorList>
    </citation>
    <scope>NUCLEOTIDE SEQUENCE [LARGE SCALE GENOMIC DNA]</scope>
    <source>
        <strain evidence="2 3">ATCC 51914</strain>
    </source>
</reference>
<dbReference type="OrthoDB" id="5636215at2"/>
<sequence length="223" mass="22887">MRSIAYANLLFCTSLEVIAATPISTVEAQALIDSVTTRIDALNAQVQSNPAFAHPIGSCYGGGVVFYVNPDATAAPGNQGIIAALTDATGVAVPWSTGGTGPSTQTGYFGGQLNTVNKSGGAFASATGFNGGGFSDWYLPSIFELGTMYSQARLWDSTHGAGNFWTHCAGVAFSNASYWSSSTSLTTANPVPSFAWSINGNTGFVSQATVGVGTALVRAVRAF</sequence>
<name>A0A0W1AN82_9GAMM</name>
<keyword evidence="3" id="KW-1185">Reference proteome</keyword>
<protein>
    <recommendedName>
        <fullName evidence="4">Legionella vir region protein</fullName>
    </recommendedName>
</protein>
<feature type="chain" id="PRO_5006919995" description="Legionella vir region protein" evidence="1">
    <location>
        <begin position="20"/>
        <end position="223"/>
    </location>
</feature>
<dbReference type="STRING" id="66969.Lwal_0259"/>
<dbReference type="PATRIC" id="fig|66969.6.peg.283"/>
<dbReference type="AlphaFoldDB" id="A0A0W1AN82"/>
<dbReference type="EMBL" id="LNZB01000006">
    <property type="protein sequence ID" value="KTD82781.1"/>
    <property type="molecule type" value="Genomic_DNA"/>
</dbReference>
<feature type="signal peptide" evidence="1">
    <location>
        <begin position="1"/>
        <end position="19"/>
    </location>
</feature>
<dbReference type="Proteomes" id="UP000054729">
    <property type="component" value="Unassembled WGS sequence"/>
</dbReference>
<evidence type="ECO:0000313" key="2">
    <source>
        <dbReference type="EMBL" id="KTD82781.1"/>
    </source>
</evidence>
<organism evidence="2 3">
    <name type="scientific">Legionella waltersii</name>
    <dbReference type="NCBI Taxonomy" id="66969"/>
    <lineage>
        <taxon>Bacteria</taxon>
        <taxon>Pseudomonadati</taxon>
        <taxon>Pseudomonadota</taxon>
        <taxon>Gammaproteobacteria</taxon>
        <taxon>Legionellales</taxon>
        <taxon>Legionellaceae</taxon>
        <taxon>Legionella</taxon>
    </lineage>
</organism>
<evidence type="ECO:0008006" key="4">
    <source>
        <dbReference type="Google" id="ProtNLM"/>
    </source>
</evidence>
<evidence type="ECO:0000256" key="1">
    <source>
        <dbReference type="SAM" id="SignalP"/>
    </source>
</evidence>
<comment type="caution">
    <text evidence="2">The sequence shown here is derived from an EMBL/GenBank/DDBJ whole genome shotgun (WGS) entry which is preliminary data.</text>
</comment>
<evidence type="ECO:0000313" key="3">
    <source>
        <dbReference type="Proteomes" id="UP000054729"/>
    </source>
</evidence>
<proteinExistence type="predicted"/>
<keyword evidence="1" id="KW-0732">Signal</keyword>
<gene>
    <name evidence="2" type="ORF">Lwal_0259</name>
</gene>
<accession>A0A0W1AN82</accession>